<proteinExistence type="predicted"/>
<reference evidence="1" key="1">
    <citation type="journal article" date="2021" name="Proc. Natl. Acad. Sci. U.S.A.">
        <title>A Catalog of Tens of Thousands of Viruses from Human Metagenomes Reveals Hidden Associations with Chronic Diseases.</title>
        <authorList>
            <person name="Tisza M.J."/>
            <person name="Buck C.B."/>
        </authorList>
    </citation>
    <scope>NUCLEOTIDE SEQUENCE</scope>
    <source>
        <strain evidence="1">Ct6d71</strain>
    </source>
</reference>
<accession>A0A8S5R2T5</accession>
<sequence length="89" mass="10360">MTRAKEIYNLYSILLLFEELGKPETEVNLDNYLKYLERLHFTYEAINQVEISAILQGLHNGRDRLPHDTVRSIVFHMIDLIKKGEGLSA</sequence>
<protein>
    <submittedName>
        <fullName evidence="1">Uncharacterized protein</fullName>
    </submittedName>
</protein>
<dbReference type="EMBL" id="BK015797">
    <property type="protein sequence ID" value="DAE25401.1"/>
    <property type="molecule type" value="Genomic_DNA"/>
</dbReference>
<organism evidence="1">
    <name type="scientific">Siphoviridae sp. ct6d71</name>
    <dbReference type="NCBI Taxonomy" id="2826298"/>
    <lineage>
        <taxon>Viruses</taxon>
        <taxon>Duplodnaviria</taxon>
        <taxon>Heunggongvirae</taxon>
        <taxon>Uroviricota</taxon>
        <taxon>Caudoviricetes</taxon>
    </lineage>
</organism>
<name>A0A8S5R2T5_9CAUD</name>
<evidence type="ECO:0000313" key="1">
    <source>
        <dbReference type="EMBL" id="DAE25401.1"/>
    </source>
</evidence>